<accession>A0A346FVI4</accession>
<evidence type="ECO:0000313" key="2">
    <source>
        <dbReference type="EMBL" id="AXN76484.1"/>
    </source>
</evidence>
<reference evidence="2" key="1">
    <citation type="submission" date="2018-10" db="EMBL/GenBank/DDBJ databases">
        <title>Proteus mirabilis strain HFK418 plasmid pHFK418-NDM, complete sequence.</title>
        <authorList>
            <person name="Dong D."/>
            <person name="Jia N."/>
            <person name="Zhang H."/>
            <person name="Zhao H."/>
            <person name="Liu Z."/>
            <person name="Zhu Y."/>
        </authorList>
    </citation>
    <scope>NUCLEOTIDE SEQUENCE</scope>
    <source>
        <strain evidence="2">HFK418</strain>
        <plasmid evidence="2">pHFK418-NDM</plasmid>
    </source>
</reference>
<evidence type="ECO:0000259" key="1">
    <source>
        <dbReference type="Pfam" id="PF14280"/>
    </source>
</evidence>
<keyword evidence="2" id="KW-0614">Plasmid</keyword>
<sequence>MRSKSHVTDSQANALINVKVPAKDWVVHTIGERDYGIDLMIQVFKNEKATGDCFFVQAKGTEKIFNGSVKMPDFPVKTIEYALLFNVPFFVFYTSITSKSIKYIWLQKYVELELNNKKPNWREQEKVTLYFPEENDLDSNTVKIYNILTEHRAKIESLEFLKLYEELVLHAESFASGEYEVSRYCVDLCVRLIKIQWLINYLGINTHSHGSNINIFNLKDAFHNIYTNNHVSSDDFTVIWDQLAMLERIKTEIISKDTFNEIAYDHANIIPF</sequence>
<dbReference type="AlphaFoldDB" id="A0A346FVI4"/>
<dbReference type="Pfam" id="PF14280">
    <property type="entry name" value="DUF4365"/>
    <property type="match status" value="1"/>
</dbReference>
<proteinExistence type="predicted"/>
<protein>
    <recommendedName>
        <fullName evidence="1">DUF4365 domain-containing protein</fullName>
    </recommendedName>
</protein>
<name>A0A346FVI4_PROMI</name>
<organism evidence="2">
    <name type="scientific">Proteus mirabilis</name>
    <dbReference type="NCBI Taxonomy" id="584"/>
    <lineage>
        <taxon>Bacteria</taxon>
        <taxon>Pseudomonadati</taxon>
        <taxon>Pseudomonadota</taxon>
        <taxon>Gammaproteobacteria</taxon>
        <taxon>Enterobacterales</taxon>
        <taxon>Morganellaceae</taxon>
        <taxon>Proteus</taxon>
    </lineage>
</organism>
<dbReference type="EMBL" id="MH491967">
    <property type="protein sequence ID" value="AXN76484.1"/>
    <property type="molecule type" value="Genomic_DNA"/>
</dbReference>
<dbReference type="InterPro" id="IPR025375">
    <property type="entry name" value="DUF4365"/>
</dbReference>
<dbReference type="RefSeq" id="WP_023159955.1">
    <property type="nucleotide sequence ID" value="NZ_CP046050.1"/>
</dbReference>
<feature type="domain" description="DUF4365" evidence="1">
    <location>
        <begin position="13"/>
        <end position="142"/>
    </location>
</feature>
<geneLocation type="plasmid" evidence="2">
    <name>pHFK418-NDM</name>
</geneLocation>